<comment type="caution">
    <text evidence="1">The sequence shown here is derived from an EMBL/GenBank/DDBJ whole genome shotgun (WGS) entry which is preliminary data.</text>
</comment>
<dbReference type="Gene3D" id="1.10.10.10">
    <property type="entry name" value="Winged helix-like DNA-binding domain superfamily/Winged helix DNA-binding domain"/>
    <property type="match status" value="1"/>
</dbReference>
<dbReference type="GO" id="GO:0005829">
    <property type="term" value="C:cytosol"/>
    <property type="evidence" value="ECO:0007669"/>
    <property type="project" value="TreeGrafter"/>
</dbReference>
<gene>
    <name evidence="1" type="ORF">IV74_GL001307</name>
</gene>
<dbReference type="SUPFAM" id="SSF46785">
    <property type="entry name" value="Winged helix' DNA-binding domain"/>
    <property type="match status" value="1"/>
</dbReference>
<dbReference type="Pfam" id="PF02082">
    <property type="entry name" value="Rrf2"/>
    <property type="match status" value="1"/>
</dbReference>
<evidence type="ECO:0000313" key="1">
    <source>
        <dbReference type="EMBL" id="KRN58048.1"/>
    </source>
</evidence>
<name>A0A0R2HYZ7_CARDV</name>
<accession>A0A0R2HYZ7</accession>
<dbReference type="GeneID" id="89589805"/>
<dbReference type="RefSeq" id="WP_034568167.1">
    <property type="nucleotide sequence ID" value="NZ_JQBS01000001.1"/>
</dbReference>
<protein>
    <recommendedName>
        <fullName evidence="3">Transcriptional regulator</fullName>
    </recommendedName>
</protein>
<dbReference type="PANTHER" id="PTHR33221">
    <property type="entry name" value="WINGED HELIX-TURN-HELIX TRANSCRIPTIONAL REGULATOR, RRF2 FAMILY"/>
    <property type="match status" value="1"/>
</dbReference>
<dbReference type="eggNOG" id="COG1959">
    <property type="taxonomic scope" value="Bacteria"/>
</dbReference>
<dbReference type="Proteomes" id="UP000051658">
    <property type="component" value="Unassembled WGS sequence"/>
</dbReference>
<dbReference type="PATRIC" id="fig|1449336.4.peg.1333"/>
<dbReference type="PANTHER" id="PTHR33221:SF15">
    <property type="entry name" value="HTH-TYPE TRANSCRIPTIONAL REGULATOR YWGB-RELATED"/>
    <property type="match status" value="1"/>
</dbReference>
<dbReference type="FunFam" id="1.10.10.10:FF:000138">
    <property type="entry name" value="Rrf2 family transcriptional regulator"/>
    <property type="match status" value="1"/>
</dbReference>
<organism evidence="1 2">
    <name type="scientific">Carnobacterium divergens DSM 20623</name>
    <dbReference type="NCBI Taxonomy" id="1449336"/>
    <lineage>
        <taxon>Bacteria</taxon>
        <taxon>Bacillati</taxon>
        <taxon>Bacillota</taxon>
        <taxon>Bacilli</taxon>
        <taxon>Lactobacillales</taxon>
        <taxon>Carnobacteriaceae</taxon>
        <taxon>Carnobacterium</taxon>
    </lineage>
</organism>
<evidence type="ECO:0008006" key="3">
    <source>
        <dbReference type="Google" id="ProtNLM"/>
    </source>
</evidence>
<sequence length="146" mass="15987">MSISTKFPVAVHVLSILSLNRQTTIYSDYIAASVNTNPVVIRRIVGLLKKAGLVDSAPGMGGITLLKEPQEITLYDIYNAVSVKDKQLFSLHQDTNPECVVGKNIQQSLVGVMRTAEEAMEDELKKTTLADTINEITVLEARSLVK</sequence>
<keyword evidence="2" id="KW-1185">Reference proteome</keyword>
<proteinExistence type="predicted"/>
<dbReference type="GO" id="GO:0003700">
    <property type="term" value="F:DNA-binding transcription factor activity"/>
    <property type="evidence" value="ECO:0007669"/>
    <property type="project" value="TreeGrafter"/>
</dbReference>
<dbReference type="EMBL" id="JQBS01000001">
    <property type="protein sequence ID" value="KRN58048.1"/>
    <property type="molecule type" value="Genomic_DNA"/>
</dbReference>
<dbReference type="InterPro" id="IPR036390">
    <property type="entry name" value="WH_DNA-bd_sf"/>
</dbReference>
<dbReference type="InterPro" id="IPR000944">
    <property type="entry name" value="Tscrpt_reg_Rrf2"/>
</dbReference>
<dbReference type="PROSITE" id="PS51197">
    <property type="entry name" value="HTH_RRF2_2"/>
    <property type="match status" value="1"/>
</dbReference>
<reference evidence="1 2" key="1">
    <citation type="journal article" date="2015" name="Genome Announc.">
        <title>Expanding the biotechnology potential of lactobacilli through comparative genomics of 213 strains and associated genera.</title>
        <authorList>
            <person name="Sun Z."/>
            <person name="Harris H.M."/>
            <person name="McCann A."/>
            <person name="Guo C."/>
            <person name="Argimon S."/>
            <person name="Zhang W."/>
            <person name="Yang X."/>
            <person name="Jeffery I.B."/>
            <person name="Cooney J.C."/>
            <person name="Kagawa T.F."/>
            <person name="Liu W."/>
            <person name="Song Y."/>
            <person name="Salvetti E."/>
            <person name="Wrobel A."/>
            <person name="Rasinkangas P."/>
            <person name="Parkhill J."/>
            <person name="Rea M.C."/>
            <person name="O'Sullivan O."/>
            <person name="Ritari J."/>
            <person name="Douillard F.P."/>
            <person name="Paul Ross R."/>
            <person name="Yang R."/>
            <person name="Briner A.E."/>
            <person name="Felis G.E."/>
            <person name="de Vos W.M."/>
            <person name="Barrangou R."/>
            <person name="Klaenhammer T.R."/>
            <person name="Caufield P.W."/>
            <person name="Cui Y."/>
            <person name="Zhang H."/>
            <person name="O'Toole P.W."/>
        </authorList>
    </citation>
    <scope>NUCLEOTIDE SEQUENCE [LARGE SCALE GENOMIC DNA]</scope>
    <source>
        <strain evidence="1 2">DSM 20623</strain>
    </source>
</reference>
<evidence type="ECO:0000313" key="2">
    <source>
        <dbReference type="Proteomes" id="UP000051658"/>
    </source>
</evidence>
<dbReference type="AlphaFoldDB" id="A0A0R2HYZ7"/>
<dbReference type="InterPro" id="IPR036388">
    <property type="entry name" value="WH-like_DNA-bd_sf"/>
</dbReference>